<feature type="compositionally biased region" description="Low complexity" evidence="1">
    <location>
        <begin position="100"/>
        <end position="114"/>
    </location>
</feature>
<evidence type="ECO:0000313" key="3">
    <source>
        <dbReference type="Proteomes" id="UP000070133"/>
    </source>
</evidence>
<gene>
    <name evidence="2" type="ORF">AC578_1488</name>
</gene>
<dbReference type="Proteomes" id="UP000070133">
    <property type="component" value="Unassembled WGS sequence"/>
</dbReference>
<feature type="compositionally biased region" description="Basic and acidic residues" evidence="1">
    <location>
        <begin position="212"/>
        <end position="225"/>
    </location>
</feature>
<feature type="region of interest" description="Disordered" evidence="1">
    <location>
        <begin position="202"/>
        <end position="233"/>
    </location>
</feature>
<dbReference type="AlphaFoldDB" id="A0A139H5P3"/>
<organism evidence="2 3">
    <name type="scientific">Pseudocercospora eumusae</name>
    <dbReference type="NCBI Taxonomy" id="321146"/>
    <lineage>
        <taxon>Eukaryota</taxon>
        <taxon>Fungi</taxon>
        <taxon>Dikarya</taxon>
        <taxon>Ascomycota</taxon>
        <taxon>Pezizomycotina</taxon>
        <taxon>Dothideomycetes</taxon>
        <taxon>Dothideomycetidae</taxon>
        <taxon>Mycosphaerellales</taxon>
        <taxon>Mycosphaerellaceae</taxon>
        <taxon>Pseudocercospora</taxon>
    </lineage>
</organism>
<name>A0A139H5P3_9PEZI</name>
<feature type="region of interest" description="Disordered" evidence="1">
    <location>
        <begin position="444"/>
        <end position="464"/>
    </location>
</feature>
<proteinExistence type="predicted"/>
<evidence type="ECO:0000313" key="2">
    <source>
        <dbReference type="EMBL" id="KXS97689.1"/>
    </source>
</evidence>
<evidence type="ECO:0000256" key="1">
    <source>
        <dbReference type="SAM" id="MobiDB-lite"/>
    </source>
</evidence>
<dbReference type="EMBL" id="LFZN01000136">
    <property type="protein sequence ID" value="KXS97689.1"/>
    <property type="molecule type" value="Genomic_DNA"/>
</dbReference>
<feature type="compositionally biased region" description="Basic residues" evidence="1">
    <location>
        <begin position="115"/>
        <end position="128"/>
    </location>
</feature>
<sequence>MNPGAKAKGLAAAQRLADSSDQDAETMSMDTLLPVFADAPPTPPPSDAGQDIQDEDDDTPRRPFVPSLVEKYPKGLPSITPKVRRPKLVTSPPTRPEPTTPKTLPKSSIVSSPKPSHKAMSKQNRKTGHPPSQMPRRIIVAILTVLFACVVVRFRQAGWANIGSSATTSVSSDLINYCRHASHPLSGCSIISRRNGTGSASAVYCTTPPGEEEARTDLKHSHDYSGRTSESSPSPLPFHWSAFYPGIRGLSSTPFSSPKMPADFVSLDTKSAIRTLLGWFAKHNNPMLPSSSLLLRSDEILANLLRYDEYMQCTSVPPPPIRELFRVREEYNDGLMRLLDRLDTFFLKGFASYTSLLLEVLPKFLLSFRWGDEEGWRVKGKLEEGFHVLRKWDRGEKVLLQSCAKKIRAMLSAEGEMSFVRRLDRAAWELVWLERRLRLVADEEEVPAESEDENGNKQSSSYPPPAMVKAVLDEVEKTRRNLEAWITFLRAYDYSSLVGKKNEESGDVLGLLDPILHPQRKSMRYEQQMIGIWEGEQEQDPEVSAGDVCWRVLDKVRDEARIVKDVAFV</sequence>
<feature type="region of interest" description="Disordered" evidence="1">
    <location>
        <begin position="1"/>
        <end position="133"/>
    </location>
</feature>
<accession>A0A139H5P3</accession>
<keyword evidence="3" id="KW-1185">Reference proteome</keyword>
<feature type="compositionally biased region" description="Acidic residues" evidence="1">
    <location>
        <begin position="444"/>
        <end position="453"/>
    </location>
</feature>
<protein>
    <submittedName>
        <fullName evidence="2">Uncharacterized protein</fullName>
    </submittedName>
</protein>
<comment type="caution">
    <text evidence="2">The sequence shown here is derived from an EMBL/GenBank/DDBJ whole genome shotgun (WGS) entry which is preliminary data.</text>
</comment>
<reference evidence="2 3" key="1">
    <citation type="submission" date="2015-07" db="EMBL/GenBank/DDBJ databases">
        <title>Comparative genomics of the Sigatoka disease complex on banana suggests a link between parallel evolutionary changes in Pseudocercospora fijiensis and Pseudocercospora eumusae and increased virulence on the banana host.</title>
        <authorList>
            <person name="Chang T.-C."/>
            <person name="Salvucci A."/>
            <person name="Crous P.W."/>
            <person name="Stergiopoulos I."/>
        </authorList>
    </citation>
    <scope>NUCLEOTIDE SEQUENCE [LARGE SCALE GENOMIC DNA]</scope>
    <source>
        <strain evidence="2 3">CBS 114824</strain>
    </source>
</reference>